<accession>A0A3B1BNP9</accession>
<dbReference type="PANTHER" id="PTHR13748:SF62">
    <property type="entry name" value="COBW DOMAIN-CONTAINING PROTEIN"/>
    <property type="match status" value="1"/>
</dbReference>
<dbReference type="GO" id="GO:0005737">
    <property type="term" value="C:cytoplasm"/>
    <property type="evidence" value="ECO:0007669"/>
    <property type="project" value="TreeGrafter"/>
</dbReference>
<name>A0A3B1BNP9_9ZZZZ</name>
<dbReference type="InterPro" id="IPR027417">
    <property type="entry name" value="P-loop_NTPase"/>
</dbReference>
<evidence type="ECO:0000313" key="2">
    <source>
        <dbReference type="EMBL" id="VAX19569.1"/>
    </source>
</evidence>
<dbReference type="Gene3D" id="3.40.50.300">
    <property type="entry name" value="P-loop containing nucleotide triphosphate hydrolases"/>
    <property type="match status" value="1"/>
</dbReference>
<dbReference type="PANTHER" id="PTHR13748">
    <property type="entry name" value="COBW-RELATED"/>
    <property type="match status" value="1"/>
</dbReference>
<evidence type="ECO:0000259" key="1">
    <source>
        <dbReference type="Pfam" id="PF02492"/>
    </source>
</evidence>
<dbReference type="Pfam" id="PF02492">
    <property type="entry name" value="cobW"/>
    <property type="match status" value="1"/>
</dbReference>
<gene>
    <name evidence="2" type="ORF">MNBD_NITROSPINAE04-2169</name>
</gene>
<protein>
    <recommendedName>
        <fullName evidence="1">CobW/HypB/UreG nucleotide-binding domain-containing protein</fullName>
    </recommendedName>
</protein>
<dbReference type="InterPro" id="IPR003495">
    <property type="entry name" value="CobW/HypB/UreG_nucleotide-bd"/>
</dbReference>
<dbReference type="EMBL" id="UOGA01000159">
    <property type="protein sequence ID" value="VAX19569.1"/>
    <property type="molecule type" value="Genomic_DNA"/>
</dbReference>
<sequence>MKLVQIAGYLGSGKTTLILALVRIIAGKGQKVAILVNDIGEVPVDGKIMEEFGLTVKDIGGGCICCQVAGNMRSTLKTLAREIDPDMVIIEPTGMAVPGAVKEVAGYVGSTVDISFGPTIVLFDTTRAEKLLTYETLERLVTTQLKDADIIALSKVDAIENAEVDSARKAVSKFNSGAEIIRLSTKSGEGLDDLAEAALNVTISA</sequence>
<dbReference type="SUPFAM" id="SSF52540">
    <property type="entry name" value="P-loop containing nucleoside triphosphate hydrolases"/>
    <property type="match status" value="1"/>
</dbReference>
<organism evidence="2">
    <name type="scientific">hydrothermal vent metagenome</name>
    <dbReference type="NCBI Taxonomy" id="652676"/>
    <lineage>
        <taxon>unclassified sequences</taxon>
        <taxon>metagenomes</taxon>
        <taxon>ecological metagenomes</taxon>
    </lineage>
</organism>
<proteinExistence type="predicted"/>
<dbReference type="AlphaFoldDB" id="A0A3B1BNP9"/>
<feature type="domain" description="CobW/HypB/UreG nucleotide-binding" evidence="1">
    <location>
        <begin position="4"/>
        <end position="181"/>
    </location>
</feature>
<dbReference type="InterPro" id="IPR051316">
    <property type="entry name" value="Zinc-reg_GTPase_activator"/>
</dbReference>
<reference evidence="2" key="1">
    <citation type="submission" date="2018-06" db="EMBL/GenBank/DDBJ databases">
        <authorList>
            <person name="Zhirakovskaya E."/>
        </authorList>
    </citation>
    <scope>NUCLEOTIDE SEQUENCE</scope>
</reference>